<dbReference type="CDD" id="cd06587">
    <property type="entry name" value="VOC"/>
    <property type="match status" value="1"/>
</dbReference>
<dbReference type="Proteomes" id="UP001061862">
    <property type="component" value="Chromosome"/>
</dbReference>
<dbReference type="SUPFAM" id="SSF54593">
    <property type="entry name" value="Glyoxalase/Bleomycin resistance protein/Dihydroxybiphenyl dioxygenase"/>
    <property type="match status" value="1"/>
</dbReference>
<dbReference type="InterPro" id="IPR029068">
    <property type="entry name" value="Glyas_Bleomycin-R_OHBP_Dase"/>
</dbReference>
<dbReference type="RefSeq" id="WP_262166364.1">
    <property type="nucleotide sequence ID" value="NZ_CP104965.1"/>
</dbReference>
<organism evidence="2 3">
    <name type="scientific">Devosia neptuniae</name>
    <dbReference type="NCBI Taxonomy" id="191302"/>
    <lineage>
        <taxon>Bacteria</taxon>
        <taxon>Pseudomonadati</taxon>
        <taxon>Pseudomonadota</taxon>
        <taxon>Alphaproteobacteria</taxon>
        <taxon>Hyphomicrobiales</taxon>
        <taxon>Devosiaceae</taxon>
        <taxon>Devosia</taxon>
    </lineage>
</organism>
<dbReference type="InterPro" id="IPR041581">
    <property type="entry name" value="Glyoxalase_6"/>
</dbReference>
<keyword evidence="3" id="KW-1185">Reference proteome</keyword>
<dbReference type="EMBL" id="CP104965">
    <property type="protein sequence ID" value="UXN68483.1"/>
    <property type="molecule type" value="Genomic_DNA"/>
</dbReference>
<sequence>MGAIQEIVFDCDKPAKLAQFWAEMLDGYAVRDYDEAEIARLAALGLTPETDPTVMVDGPGPSICFQNVEGRRYDNNRVHFDIAVSDRGNEVERLKAAGAEIVRVLPTYTVMRDPEGNQFCLVDQRQAMAA</sequence>
<proteinExistence type="predicted"/>
<accession>A0ABY6C9F8</accession>
<feature type="domain" description="Glyoxalase-like" evidence="1">
    <location>
        <begin position="6"/>
        <end position="122"/>
    </location>
</feature>
<protein>
    <submittedName>
        <fullName evidence="2">VOC family protein</fullName>
    </submittedName>
</protein>
<dbReference type="Gene3D" id="3.10.180.10">
    <property type="entry name" value="2,3-Dihydroxybiphenyl 1,2-Dioxygenase, domain 1"/>
    <property type="match status" value="1"/>
</dbReference>
<evidence type="ECO:0000313" key="3">
    <source>
        <dbReference type="Proteomes" id="UP001061862"/>
    </source>
</evidence>
<evidence type="ECO:0000313" key="2">
    <source>
        <dbReference type="EMBL" id="UXN68483.1"/>
    </source>
</evidence>
<name>A0ABY6C9F8_9HYPH</name>
<dbReference type="PANTHER" id="PTHR35908">
    <property type="entry name" value="HYPOTHETICAL FUSION PROTEIN"/>
    <property type="match status" value="1"/>
</dbReference>
<gene>
    <name evidence="2" type="ORF">N8A98_14585</name>
</gene>
<reference evidence="2 3" key="1">
    <citation type="submission" date="2022-09" db="EMBL/GenBank/DDBJ databases">
        <title>Interaction between co-microsymbionts with complementary sets of symbiotic genes in legume-rhizobium systems.</title>
        <authorList>
            <person name="Safronova V."/>
            <person name="Sazanova A."/>
            <person name="Afonin A."/>
            <person name="Chirak E."/>
        </authorList>
    </citation>
    <scope>NUCLEOTIDE SEQUENCE [LARGE SCALE GENOMIC DNA]</scope>
    <source>
        <strain evidence="2 3">A18/4-1</strain>
    </source>
</reference>
<evidence type="ECO:0000259" key="1">
    <source>
        <dbReference type="Pfam" id="PF18029"/>
    </source>
</evidence>
<dbReference type="Pfam" id="PF18029">
    <property type="entry name" value="Glyoxalase_6"/>
    <property type="match status" value="1"/>
</dbReference>
<dbReference type="PANTHER" id="PTHR35908:SF1">
    <property type="entry name" value="CONSERVED PROTEIN"/>
    <property type="match status" value="1"/>
</dbReference>